<accession>C7CIA1</accession>
<dbReference type="KEGG" id="mdi:METDI4918"/>
<sequence length="366" mass="41317">MSVEEKLRTLAERIKSHSSAMATEEAVKTSIVLPFLAALDYDVFNPNEVVPEFTADAVGKKGEKVDYAIKFDGDIRILVECKPITTKLDKIHLAQLYRYFSVTSAKFAILTNGRTFHFHTDLEAPNKLDDRPFLTFEMSDIHAQTVAELTKFARSSFNEDAILQSAHRLKYTSLIKKEIMALLESPSEEFVRMVVAPVQAGRFTAQVREQLTPLVKAAFREIIRDSVQSRLSNALADTAALDIAEAQPAVEDAEIVTTDEEREGFMIVRAIVREVIKADRVIMRDQRSYCGILIDNNNRKPLARLHFNRTIKYIGLFDGDKEERVRIDSLDHIYELTDRLRATARFYAEGGARKAETVSSETVPAA</sequence>
<protein>
    <recommendedName>
        <fullName evidence="1">Type I restriction enzyme R protein N-terminal domain-containing protein</fullName>
    </recommendedName>
</protein>
<evidence type="ECO:0000313" key="2">
    <source>
        <dbReference type="EMBL" id="CAX26532.1"/>
    </source>
</evidence>
<name>C7CIA1_METED</name>
<organism evidence="2 3">
    <name type="scientific">Methylorubrum extorquens (strain DSM 6343 / CIP 106787 / DM4)</name>
    <name type="common">Methylobacterium extorquens</name>
    <dbReference type="NCBI Taxonomy" id="661410"/>
    <lineage>
        <taxon>Bacteria</taxon>
        <taxon>Pseudomonadati</taxon>
        <taxon>Pseudomonadota</taxon>
        <taxon>Alphaproteobacteria</taxon>
        <taxon>Hyphomicrobiales</taxon>
        <taxon>Methylobacteriaceae</taxon>
        <taxon>Methylorubrum</taxon>
    </lineage>
</organism>
<reference evidence="3" key="1">
    <citation type="journal article" date="2009" name="PLoS ONE">
        <title>Methylobacterium genome sequences: a reference blueprint to investigate microbial metabolism of C1 compounds from natural and industrial sources.</title>
        <authorList>
            <person name="Vuilleumier S."/>
            <person name="Chistoserdova L."/>
            <person name="Lee M.-C."/>
            <person name="Bringel F."/>
            <person name="Lajus A."/>
            <person name="Zhou Y."/>
            <person name="Gourion B."/>
            <person name="Barbe V."/>
            <person name="Chang J."/>
            <person name="Cruveiller S."/>
            <person name="Dossat C."/>
            <person name="Gillett W."/>
            <person name="Gruffaz C."/>
            <person name="Haugen E."/>
            <person name="Hourcade E."/>
            <person name="Levy R."/>
            <person name="Mangenot S."/>
            <person name="Muller E."/>
            <person name="Nadalig T."/>
            <person name="Pagni M."/>
            <person name="Penny C."/>
            <person name="Peyraud R."/>
            <person name="Robinson D.G."/>
            <person name="Roche D."/>
            <person name="Rouy Z."/>
            <person name="Saenampechek C."/>
            <person name="Salvignol G."/>
            <person name="Vallenet D."/>
            <person name="Wu Z."/>
            <person name="Marx C.J."/>
            <person name="Vorholt J.A."/>
            <person name="Olson M.V."/>
            <person name="Kaul R."/>
            <person name="Weissenbach J."/>
            <person name="Medigue C."/>
            <person name="Lidstrom M.E."/>
        </authorList>
    </citation>
    <scope>NUCLEOTIDE SEQUENCE [LARGE SCALE GENOMIC DNA]</scope>
    <source>
        <strain evidence="3">DSM 6343 / CIP 106787 / DM4</strain>
    </source>
</reference>
<dbReference type="RefSeq" id="WP_015824105.1">
    <property type="nucleotide sequence ID" value="NC_012988.1"/>
</dbReference>
<dbReference type="Proteomes" id="UP000008070">
    <property type="component" value="Chromosome"/>
</dbReference>
<dbReference type="EMBL" id="FP103042">
    <property type="protein sequence ID" value="CAX26532.1"/>
    <property type="molecule type" value="Genomic_DNA"/>
</dbReference>
<dbReference type="HOGENOM" id="CLU_045501_0_0_5"/>
<dbReference type="Pfam" id="PF13588">
    <property type="entry name" value="HSDR_N_2"/>
    <property type="match status" value="1"/>
</dbReference>
<dbReference type="PIRSF" id="PIRSF035009">
    <property type="entry name" value="UCP035009_HSDR_N"/>
    <property type="match status" value="1"/>
</dbReference>
<evidence type="ECO:0000313" key="3">
    <source>
        <dbReference type="Proteomes" id="UP000008070"/>
    </source>
</evidence>
<dbReference type="InterPro" id="IPR017035">
    <property type="entry name" value="UCP035009_HsdR_All3000-type"/>
</dbReference>
<evidence type="ECO:0000259" key="1">
    <source>
        <dbReference type="Pfam" id="PF13588"/>
    </source>
</evidence>
<gene>
    <name evidence="2" type="ORF">METD_I4918</name>
</gene>
<dbReference type="InterPro" id="IPR029464">
    <property type="entry name" value="HSDR_N"/>
</dbReference>
<dbReference type="GeneID" id="72991642"/>
<proteinExistence type="predicted"/>
<dbReference type="AlphaFoldDB" id="C7CIA1"/>
<feature type="domain" description="Type I restriction enzyme R protein N-terminal" evidence="1">
    <location>
        <begin position="47"/>
        <end position="118"/>
    </location>
</feature>